<accession>A0A183S7I1</accession>
<evidence type="ECO:0000313" key="4">
    <source>
        <dbReference type="WBParaSite" id="SSLN_0000018701-mRNA-1"/>
    </source>
</evidence>
<name>A0A183S7I1_SCHSO</name>
<evidence type="ECO:0000313" key="3">
    <source>
        <dbReference type="Proteomes" id="UP000275846"/>
    </source>
</evidence>
<dbReference type="WBParaSite" id="SSLN_0000018701-mRNA-1">
    <property type="protein sequence ID" value="SSLN_0000018701-mRNA-1"/>
    <property type="gene ID" value="SSLN_0000018701"/>
</dbReference>
<evidence type="ECO:0000256" key="1">
    <source>
        <dbReference type="SAM" id="MobiDB-lite"/>
    </source>
</evidence>
<dbReference type="Proteomes" id="UP000275846">
    <property type="component" value="Unassembled WGS sequence"/>
</dbReference>
<keyword evidence="3" id="KW-1185">Reference proteome</keyword>
<reference evidence="2 3" key="2">
    <citation type="submission" date="2018-11" db="EMBL/GenBank/DDBJ databases">
        <authorList>
            <consortium name="Pathogen Informatics"/>
        </authorList>
    </citation>
    <scope>NUCLEOTIDE SEQUENCE [LARGE SCALE GENOMIC DNA]</scope>
    <source>
        <strain evidence="2 3">NST_G2</strain>
    </source>
</reference>
<dbReference type="AlphaFoldDB" id="A0A183S7I1"/>
<feature type="compositionally biased region" description="Basic and acidic residues" evidence="1">
    <location>
        <begin position="56"/>
        <end position="67"/>
    </location>
</feature>
<gene>
    <name evidence="2" type="ORF">SSLN_LOCUS179</name>
</gene>
<reference evidence="4" key="1">
    <citation type="submission" date="2016-06" db="UniProtKB">
        <authorList>
            <consortium name="WormBaseParasite"/>
        </authorList>
    </citation>
    <scope>IDENTIFICATION</scope>
</reference>
<evidence type="ECO:0000313" key="2">
    <source>
        <dbReference type="EMBL" id="VDL85186.1"/>
    </source>
</evidence>
<protein>
    <submittedName>
        <fullName evidence="4">Transposase</fullName>
    </submittedName>
</protein>
<sequence>MLVCRFTRRLTPDSATVVFDDVHRMLCRPGVKRVKKTGDEIGRRPAQCGLNPDKNTTIEDRGGSDPN</sequence>
<dbReference type="EMBL" id="UYSU01000094">
    <property type="protein sequence ID" value="VDL85186.1"/>
    <property type="molecule type" value="Genomic_DNA"/>
</dbReference>
<feature type="region of interest" description="Disordered" evidence="1">
    <location>
        <begin position="38"/>
        <end position="67"/>
    </location>
</feature>
<organism evidence="4">
    <name type="scientific">Schistocephalus solidus</name>
    <name type="common">Tapeworm</name>
    <dbReference type="NCBI Taxonomy" id="70667"/>
    <lineage>
        <taxon>Eukaryota</taxon>
        <taxon>Metazoa</taxon>
        <taxon>Spiralia</taxon>
        <taxon>Lophotrochozoa</taxon>
        <taxon>Platyhelminthes</taxon>
        <taxon>Cestoda</taxon>
        <taxon>Eucestoda</taxon>
        <taxon>Diphyllobothriidea</taxon>
        <taxon>Diphyllobothriidae</taxon>
        <taxon>Schistocephalus</taxon>
    </lineage>
</organism>
<proteinExistence type="predicted"/>